<dbReference type="PANTHER" id="PTHR30160:SF21">
    <property type="entry name" value="LIPOPOLYSACCHARIDE CORE HEPTOSYLTRANSFERASE OPSX"/>
    <property type="match status" value="1"/>
</dbReference>
<dbReference type="GO" id="GO:0005829">
    <property type="term" value="C:cytosol"/>
    <property type="evidence" value="ECO:0007669"/>
    <property type="project" value="TreeGrafter"/>
</dbReference>
<keyword evidence="2 3" id="KW-0808">Transferase</keyword>
<organism evidence="3 4">
    <name type="scientific">Kushneria sinocarnis</name>
    <dbReference type="NCBI Taxonomy" id="595502"/>
    <lineage>
        <taxon>Bacteria</taxon>
        <taxon>Pseudomonadati</taxon>
        <taxon>Pseudomonadota</taxon>
        <taxon>Gammaproteobacteria</taxon>
        <taxon>Oceanospirillales</taxon>
        <taxon>Halomonadaceae</taxon>
        <taxon>Kushneria</taxon>
    </lineage>
</organism>
<keyword evidence="4" id="KW-1185">Reference proteome</keyword>
<dbReference type="InterPro" id="IPR051199">
    <property type="entry name" value="LPS_LOS_Heptosyltrfase"/>
</dbReference>
<dbReference type="GO" id="GO:0008713">
    <property type="term" value="F:ADP-heptose-lipopolysaccharide heptosyltransferase activity"/>
    <property type="evidence" value="ECO:0007669"/>
    <property type="project" value="TreeGrafter"/>
</dbReference>
<evidence type="ECO:0000256" key="2">
    <source>
        <dbReference type="ARBA" id="ARBA00022679"/>
    </source>
</evidence>
<dbReference type="Pfam" id="PF01075">
    <property type="entry name" value="Glyco_transf_9"/>
    <property type="match status" value="1"/>
</dbReference>
<sequence length="365" mass="40204">MKHPLPAHPAHLCVLRLSALGDVCNLVPAVRALQRQWPQVRITWIIGRGEYSLLTGLSGVEFVVYDKSSGLAGMRRIWRELGDVHFDALLHMQQSIRASMLSLGLNAGVRLGFDRARAKDWQTLFTQRQLEPHPHAHVLESFMDFARMMGVGDTRLAWDIPLPPEAVTEAGQWDAGRRTLVISPCANPRLRNFRNWSAAGYAAVIEHARTQHGLTTILTGGGSPQEREMGAEIRRHCSSAEPVDAIGATSLKGLLALIDRAAAVIAPDSGPVHMANAMGTPVVGLFATTNPERAAPYCWRRHVVNRYPDAVRTYMHKSPEAIVWGSRVRHADAMSLITFEDVIGALDRLLAAPRPLDDPRQESAS</sequence>
<dbReference type="CDD" id="cd03789">
    <property type="entry name" value="GT9_LPS_heptosyltransferase"/>
    <property type="match status" value="1"/>
</dbReference>
<dbReference type="AlphaFoldDB" id="A0A420X0G1"/>
<reference evidence="3 4" key="1">
    <citation type="submission" date="2018-10" db="EMBL/GenBank/DDBJ databases">
        <title>Genomic Encyclopedia of Type Strains, Phase IV (KMG-IV): sequencing the most valuable type-strain genomes for metagenomic binning, comparative biology and taxonomic classification.</title>
        <authorList>
            <person name="Goeker M."/>
        </authorList>
    </citation>
    <scope>NUCLEOTIDE SEQUENCE [LARGE SCALE GENOMIC DNA]</scope>
    <source>
        <strain evidence="3 4">DSM 23229</strain>
    </source>
</reference>
<dbReference type="RefSeq" id="WP_121170320.1">
    <property type="nucleotide sequence ID" value="NZ_RBIN01000001.1"/>
</dbReference>
<evidence type="ECO:0000256" key="1">
    <source>
        <dbReference type="ARBA" id="ARBA00022676"/>
    </source>
</evidence>
<evidence type="ECO:0000313" key="4">
    <source>
        <dbReference type="Proteomes" id="UP000281975"/>
    </source>
</evidence>
<evidence type="ECO:0000313" key="3">
    <source>
        <dbReference type="EMBL" id="RKR07336.1"/>
    </source>
</evidence>
<keyword evidence="1" id="KW-0328">Glycosyltransferase</keyword>
<dbReference type="PANTHER" id="PTHR30160">
    <property type="entry name" value="TETRAACYLDISACCHARIDE 4'-KINASE-RELATED"/>
    <property type="match status" value="1"/>
</dbReference>
<dbReference type="GO" id="GO:0009244">
    <property type="term" value="P:lipopolysaccharide core region biosynthetic process"/>
    <property type="evidence" value="ECO:0007669"/>
    <property type="project" value="TreeGrafter"/>
</dbReference>
<proteinExistence type="predicted"/>
<name>A0A420X0G1_9GAMM</name>
<dbReference type="InterPro" id="IPR002201">
    <property type="entry name" value="Glyco_trans_9"/>
</dbReference>
<dbReference type="OrthoDB" id="9781892at2"/>
<comment type="caution">
    <text evidence="3">The sequence shown here is derived from an EMBL/GenBank/DDBJ whole genome shotgun (WGS) entry which is preliminary data.</text>
</comment>
<protein>
    <submittedName>
        <fullName evidence="3">Heptosyltransferase I</fullName>
    </submittedName>
</protein>
<gene>
    <name evidence="3" type="ORF">C7446_0147</name>
</gene>
<dbReference type="Proteomes" id="UP000281975">
    <property type="component" value="Unassembled WGS sequence"/>
</dbReference>
<dbReference type="SUPFAM" id="SSF53756">
    <property type="entry name" value="UDP-Glycosyltransferase/glycogen phosphorylase"/>
    <property type="match status" value="1"/>
</dbReference>
<dbReference type="EMBL" id="RBIN01000001">
    <property type="protein sequence ID" value="RKR07336.1"/>
    <property type="molecule type" value="Genomic_DNA"/>
</dbReference>
<dbReference type="Gene3D" id="3.40.50.2000">
    <property type="entry name" value="Glycogen Phosphorylase B"/>
    <property type="match status" value="2"/>
</dbReference>
<accession>A0A420X0G1</accession>